<name>A0ACB9MU03_BAUVA</name>
<dbReference type="Proteomes" id="UP000828941">
    <property type="component" value="Chromosome 8"/>
</dbReference>
<evidence type="ECO:0000313" key="2">
    <source>
        <dbReference type="Proteomes" id="UP000828941"/>
    </source>
</evidence>
<dbReference type="EMBL" id="CM039433">
    <property type="protein sequence ID" value="KAI4327122.1"/>
    <property type="molecule type" value="Genomic_DNA"/>
</dbReference>
<keyword evidence="2" id="KW-1185">Reference proteome</keyword>
<evidence type="ECO:0000313" key="1">
    <source>
        <dbReference type="EMBL" id="KAI4327122.1"/>
    </source>
</evidence>
<sequence>MLPVLVPWLGIIGALMVMACPLYPDGVVRALCVFAYAFCSAPFLWVAIVKIMAGLQLSLEREAFLPRLGESTPPSGFNKLY</sequence>
<protein>
    <submittedName>
        <fullName evidence="1">Uncharacterized protein</fullName>
    </submittedName>
</protein>
<gene>
    <name evidence="1" type="ORF">L6164_019621</name>
</gene>
<organism evidence="1 2">
    <name type="scientific">Bauhinia variegata</name>
    <name type="common">Purple orchid tree</name>
    <name type="synonym">Phanera variegata</name>
    <dbReference type="NCBI Taxonomy" id="167791"/>
    <lineage>
        <taxon>Eukaryota</taxon>
        <taxon>Viridiplantae</taxon>
        <taxon>Streptophyta</taxon>
        <taxon>Embryophyta</taxon>
        <taxon>Tracheophyta</taxon>
        <taxon>Spermatophyta</taxon>
        <taxon>Magnoliopsida</taxon>
        <taxon>eudicotyledons</taxon>
        <taxon>Gunneridae</taxon>
        <taxon>Pentapetalae</taxon>
        <taxon>rosids</taxon>
        <taxon>fabids</taxon>
        <taxon>Fabales</taxon>
        <taxon>Fabaceae</taxon>
        <taxon>Cercidoideae</taxon>
        <taxon>Cercideae</taxon>
        <taxon>Bauhiniinae</taxon>
        <taxon>Bauhinia</taxon>
    </lineage>
</organism>
<accession>A0ACB9MU03</accession>
<proteinExistence type="predicted"/>
<reference evidence="1 2" key="1">
    <citation type="journal article" date="2022" name="DNA Res.">
        <title>Chromosomal-level genome assembly of the orchid tree Bauhinia variegata (Leguminosae; Cercidoideae) supports the allotetraploid origin hypothesis of Bauhinia.</title>
        <authorList>
            <person name="Zhong Y."/>
            <person name="Chen Y."/>
            <person name="Zheng D."/>
            <person name="Pang J."/>
            <person name="Liu Y."/>
            <person name="Luo S."/>
            <person name="Meng S."/>
            <person name="Qian L."/>
            <person name="Wei D."/>
            <person name="Dai S."/>
            <person name="Zhou R."/>
        </authorList>
    </citation>
    <scope>NUCLEOTIDE SEQUENCE [LARGE SCALE GENOMIC DNA]</scope>
    <source>
        <strain evidence="1">BV-YZ2020</strain>
    </source>
</reference>
<comment type="caution">
    <text evidence="1">The sequence shown here is derived from an EMBL/GenBank/DDBJ whole genome shotgun (WGS) entry which is preliminary data.</text>
</comment>